<evidence type="ECO:0000256" key="1">
    <source>
        <dbReference type="SAM" id="SignalP"/>
    </source>
</evidence>
<keyword evidence="1" id="KW-0732">Signal</keyword>
<dbReference type="GO" id="GO:0016810">
    <property type="term" value="F:hydrolase activity, acting on carbon-nitrogen (but not peptide) bonds"/>
    <property type="evidence" value="ECO:0007669"/>
    <property type="project" value="InterPro"/>
</dbReference>
<keyword evidence="4" id="KW-1185">Reference proteome</keyword>
<dbReference type="InterPro" id="IPR002509">
    <property type="entry name" value="NODB_dom"/>
</dbReference>
<organism evidence="3 4">
    <name type="scientific">Treponema brennaborense (strain DSM 12168 / CIP 105900 / DD5/3)</name>
    <dbReference type="NCBI Taxonomy" id="906968"/>
    <lineage>
        <taxon>Bacteria</taxon>
        <taxon>Pseudomonadati</taxon>
        <taxon>Spirochaetota</taxon>
        <taxon>Spirochaetia</taxon>
        <taxon>Spirochaetales</taxon>
        <taxon>Treponemataceae</taxon>
        <taxon>Treponema</taxon>
    </lineage>
</organism>
<dbReference type="InterPro" id="IPR011330">
    <property type="entry name" value="Glyco_hydro/deAcase_b/a-brl"/>
</dbReference>
<proteinExistence type="predicted"/>
<dbReference type="Pfam" id="PF07676">
    <property type="entry name" value="PD40"/>
    <property type="match status" value="1"/>
</dbReference>
<dbReference type="GO" id="GO:0005975">
    <property type="term" value="P:carbohydrate metabolic process"/>
    <property type="evidence" value="ECO:0007669"/>
    <property type="project" value="InterPro"/>
</dbReference>
<dbReference type="Gene3D" id="3.20.20.370">
    <property type="entry name" value="Glycoside hydrolase/deacetylase"/>
    <property type="match status" value="1"/>
</dbReference>
<feature type="domain" description="NodB homology" evidence="2">
    <location>
        <begin position="544"/>
        <end position="744"/>
    </location>
</feature>
<dbReference type="eggNOG" id="COG0726">
    <property type="taxonomic scope" value="Bacteria"/>
</dbReference>
<dbReference type="HOGENOM" id="CLU_019935_0_0_12"/>
<accession>F4LJB3</accession>
<sequence length="749" mass="81685">MTKRIPTRCGLRYATLFLLCAALFPLYAEVTFSAPDLNVRNDILFAAKHREPGETSYGSLFTANLAEPDADPRLITCFPERLSVIEKGALLRIRNRYGVFHYSDAGHSLSRVAGSGTGEPVPSKPVQLDAESVSPDGKWICSVKKSGIATGTLTLKTASGYSETELAQNVELNYDEIPVSWSPDSSLLIYEKNGALYFTDPAAAFKTSQIPEYLRRLGTGTVHSIAWASAKNLVYISNDLVYKIPVFELYTRSLYADFVGTGTIIGRLPVPFTGRDRFSVSDNCGELVLIRNGRAVYYVALPQSADFTHIYFAQTFTPAAGESIQYSVFWTADRQPVVWFEHDTAGEKTSRAFKLIKNETDTQAAMSALPLPENVSAPLVSPDGKRFVCASDRNAYAYLVHNWEQTGTLSGERIVSYVWADPTTLFVGGEESVRKWKVAGENGRIAETLFLSAAESYAWNPETNAPSAQIAAGIFDYDGDSGTWSKSAQETLPPQSVKNGVYRVFLGTSPNADFTNAVYVRSLTGPAVTAILYAPAGKKNAPRPKVALTFDALDNADGLTPILQALAKYGLPATFFINGEFLRRYPAESKLIAQKGHECASMFHSAADLTAAAHFIVDEPFVRRGLARSEDEFFASTGYELALLWHAPFYKANDLIIQAGNKAGYKYVDRTLAPADGVTLEEAVFYKKNYLSASKLIEQLIPQLGDGAILPVSVGMGSGTRGDYLYDKTDLLISAILAAGYDIVPVSGL</sequence>
<evidence type="ECO:0000313" key="3">
    <source>
        <dbReference type="EMBL" id="AEE17358.1"/>
    </source>
</evidence>
<evidence type="ECO:0000259" key="2">
    <source>
        <dbReference type="PROSITE" id="PS51677"/>
    </source>
</evidence>
<dbReference type="InterPro" id="IPR011659">
    <property type="entry name" value="WD40"/>
</dbReference>
<dbReference type="KEGG" id="tbe:Trebr_1940"/>
<dbReference type="STRING" id="906968.Trebr_1940"/>
<name>F4LJB3_TREBD</name>
<feature type="signal peptide" evidence="1">
    <location>
        <begin position="1"/>
        <end position="28"/>
    </location>
</feature>
<dbReference type="PROSITE" id="PS51677">
    <property type="entry name" value="NODB"/>
    <property type="match status" value="1"/>
</dbReference>
<reference evidence="4" key="1">
    <citation type="submission" date="2011-04" db="EMBL/GenBank/DDBJ databases">
        <title>The complete genome of Treponema brennaborense DSM 12168.</title>
        <authorList>
            <person name="Lucas S."/>
            <person name="Han J."/>
            <person name="Lapidus A."/>
            <person name="Bruce D."/>
            <person name="Goodwin L."/>
            <person name="Pitluck S."/>
            <person name="Peters L."/>
            <person name="Kyrpides N."/>
            <person name="Mavromatis K."/>
            <person name="Ivanova N."/>
            <person name="Mikhailova N."/>
            <person name="Pagani I."/>
            <person name="Teshima H."/>
            <person name="Detter J.C."/>
            <person name="Tapia R."/>
            <person name="Han C."/>
            <person name="Land M."/>
            <person name="Hauser L."/>
            <person name="Markowitz V."/>
            <person name="Cheng J.-F."/>
            <person name="Hugenholtz P."/>
            <person name="Woyke T."/>
            <person name="Wu D."/>
            <person name="Gronow S."/>
            <person name="Wellnitz S."/>
            <person name="Brambilla E."/>
            <person name="Klenk H.-P."/>
            <person name="Eisen J.A."/>
        </authorList>
    </citation>
    <scope>NUCLEOTIDE SEQUENCE [LARGE SCALE GENOMIC DNA]</scope>
    <source>
        <strain evidence="4">DSM 12168 / CIP 105900 / DD5/3</strain>
    </source>
</reference>
<dbReference type="OrthoDB" id="9806342at2"/>
<dbReference type="RefSeq" id="WP_013759062.1">
    <property type="nucleotide sequence ID" value="NC_015500.1"/>
</dbReference>
<dbReference type="Proteomes" id="UP000006546">
    <property type="component" value="Chromosome"/>
</dbReference>
<evidence type="ECO:0000313" key="4">
    <source>
        <dbReference type="Proteomes" id="UP000006546"/>
    </source>
</evidence>
<dbReference type="EMBL" id="CP002696">
    <property type="protein sequence ID" value="AEE17358.1"/>
    <property type="molecule type" value="Genomic_DNA"/>
</dbReference>
<dbReference type="AlphaFoldDB" id="F4LJB3"/>
<dbReference type="SUPFAM" id="SSF88713">
    <property type="entry name" value="Glycoside hydrolase/deacetylase"/>
    <property type="match status" value="1"/>
</dbReference>
<protein>
    <submittedName>
        <fullName evidence="3">Polysaccharide deacetylase</fullName>
    </submittedName>
</protein>
<feature type="chain" id="PRO_5003312696" evidence="1">
    <location>
        <begin position="29"/>
        <end position="749"/>
    </location>
</feature>
<gene>
    <name evidence="3" type="ordered locus">Trebr_1940</name>
</gene>
<dbReference type="Pfam" id="PF01522">
    <property type="entry name" value="Polysacc_deac_1"/>
    <property type="match status" value="1"/>
</dbReference>
<dbReference type="CDD" id="cd10917">
    <property type="entry name" value="CE4_NodB_like_6s_7s"/>
    <property type="match status" value="1"/>
</dbReference>
<dbReference type="SUPFAM" id="SSF82171">
    <property type="entry name" value="DPP6 N-terminal domain-like"/>
    <property type="match status" value="1"/>
</dbReference>